<proteinExistence type="inferred from homology"/>
<dbReference type="GO" id="GO:0005524">
    <property type="term" value="F:ATP binding"/>
    <property type="evidence" value="ECO:0007669"/>
    <property type="project" value="UniProtKB-KW"/>
</dbReference>
<dbReference type="EC" id="6.3.2.1" evidence="8"/>
<dbReference type="HAMAP" id="MF_00158">
    <property type="entry name" value="PanC"/>
    <property type="match status" value="1"/>
</dbReference>
<evidence type="ECO:0000256" key="6">
    <source>
        <dbReference type="ARBA" id="ARBA00022840"/>
    </source>
</evidence>
<evidence type="ECO:0000256" key="3">
    <source>
        <dbReference type="ARBA" id="ARBA00022598"/>
    </source>
</evidence>
<comment type="subcellular location">
    <subcellularLocation>
        <location evidence="8">Cytoplasm</location>
    </subcellularLocation>
</comment>
<organism evidence="9 10">
    <name type="scientific">Roseimaritima ulvae</name>
    <dbReference type="NCBI Taxonomy" id="980254"/>
    <lineage>
        <taxon>Bacteria</taxon>
        <taxon>Pseudomonadati</taxon>
        <taxon>Planctomycetota</taxon>
        <taxon>Planctomycetia</taxon>
        <taxon>Pirellulales</taxon>
        <taxon>Pirellulaceae</taxon>
        <taxon>Roseimaritima</taxon>
    </lineage>
</organism>
<dbReference type="GO" id="GO:0004592">
    <property type="term" value="F:pantoate-beta-alanine ligase activity"/>
    <property type="evidence" value="ECO:0007669"/>
    <property type="project" value="UniProtKB-UniRule"/>
</dbReference>
<dbReference type="Proteomes" id="UP000325286">
    <property type="component" value="Chromosome"/>
</dbReference>
<sequence length="281" mass="31494">MEVLNNKTAARRWVMHQRCEQRSLGLVPTMGALHAGHISLAKRAVQRCDVTVATIFVNPTQFAPGEDLDRYPRTLENDLRLLRDAGVDAVFVPAVDEMYAEDFSTYVQPPDVALCLEGERRPDHFRGVTTVVTKLFHILPCTHAFFGHKDYQQARVLQTMNRELDFGIEIEICPTVREPDGLALSSRNRYLSDDERRRALGLHRALTVACKAYQDGQRGTKVLEQLMRAELENAGIDSVEYAVVVNSQTLQPSVHADEEAIALIAARVGSTRLIDNQKLAT</sequence>
<name>A0A5B9R3W8_9BACT</name>
<feature type="binding site" evidence="8">
    <location>
        <begin position="184"/>
        <end position="187"/>
    </location>
    <ligand>
        <name>ATP</name>
        <dbReference type="ChEBI" id="CHEBI:30616"/>
    </ligand>
</feature>
<evidence type="ECO:0000256" key="1">
    <source>
        <dbReference type="ARBA" id="ARBA00004990"/>
    </source>
</evidence>
<keyword evidence="4 8" id="KW-0566">Pantothenate biosynthesis</keyword>
<dbReference type="CDD" id="cd00560">
    <property type="entry name" value="PanC"/>
    <property type="match status" value="1"/>
</dbReference>
<evidence type="ECO:0000256" key="2">
    <source>
        <dbReference type="ARBA" id="ARBA00009256"/>
    </source>
</evidence>
<protein>
    <recommendedName>
        <fullName evidence="8">Pantothenate synthetase</fullName>
        <shortName evidence="8">PS</shortName>
        <ecNumber evidence="8">6.3.2.1</ecNumber>
    </recommendedName>
    <alternativeName>
        <fullName evidence="8">Pantoate--beta-alanine ligase</fullName>
    </alternativeName>
    <alternativeName>
        <fullName evidence="8">Pantoate-activating enzyme</fullName>
    </alternativeName>
</protein>
<feature type="binding site" evidence="8">
    <location>
        <position position="153"/>
    </location>
    <ligand>
        <name>(R)-pantoate</name>
        <dbReference type="ChEBI" id="CHEBI:15980"/>
    </ligand>
</feature>
<dbReference type="UniPathway" id="UPA00028">
    <property type="reaction ID" value="UER00005"/>
</dbReference>
<keyword evidence="3 8" id="KW-0436">Ligase</keyword>
<evidence type="ECO:0000313" key="9">
    <source>
        <dbReference type="EMBL" id="QEG40993.1"/>
    </source>
</evidence>
<dbReference type="InterPro" id="IPR003721">
    <property type="entry name" value="Pantoate_ligase"/>
</dbReference>
<comment type="subunit">
    <text evidence="8">Homodimer.</text>
</comment>
<dbReference type="PANTHER" id="PTHR21299:SF1">
    <property type="entry name" value="PANTOATE--BETA-ALANINE LIGASE"/>
    <property type="match status" value="1"/>
</dbReference>
<feature type="binding site" evidence="8">
    <location>
        <begin position="147"/>
        <end position="150"/>
    </location>
    <ligand>
        <name>ATP</name>
        <dbReference type="ChEBI" id="CHEBI:30616"/>
    </ligand>
</feature>
<evidence type="ECO:0000313" key="10">
    <source>
        <dbReference type="Proteomes" id="UP000325286"/>
    </source>
</evidence>
<evidence type="ECO:0000256" key="8">
    <source>
        <dbReference type="HAMAP-Rule" id="MF_00158"/>
    </source>
</evidence>
<keyword evidence="5 8" id="KW-0547">Nucleotide-binding</keyword>
<dbReference type="InterPro" id="IPR014729">
    <property type="entry name" value="Rossmann-like_a/b/a_fold"/>
</dbReference>
<dbReference type="PANTHER" id="PTHR21299">
    <property type="entry name" value="CYTIDYLATE KINASE/PANTOATE-BETA-ALANINE LIGASE"/>
    <property type="match status" value="1"/>
</dbReference>
<comment type="similarity">
    <text evidence="2 8">Belongs to the pantothenate synthetase family.</text>
</comment>
<comment type="catalytic activity">
    <reaction evidence="7 8">
        <text>(R)-pantoate + beta-alanine + ATP = (R)-pantothenate + AMP + diphosphate + H(+)</text>
        <dbReference type="Rhea" id="RHEA:10912"/>
        <dbReference type="ChEBI" id="CHEBI:15378"/>
        <dbReference type="ChEBI" id="CHEBI:15980"/>
        <dbReference type="ChEBI" id="CHEBI:29032"/>
        <dbReference type="ChEBI" id="CHEBI:30616"/>
        <dbReference type="ChEBI" id="CHEBI:33019"/>
        <dbReference type="ChEBI" id="CHEBI:57966"/>
        <dbReference type="ChEBI" id="CHEBI:456215"/>
        <dbReference type="EC" id="6.3.2.1"/>
    </reaction>
</comment>
<dbReference type="KEGG" id="rul:UC8_30110"/>
<reference evidence="9 10" key="1">
    <citation type="submission" date="2019-08" db="EMBL/GenBank/DDBJ databases">
        <title>Deep-cultivation of Planctomycetes and their phenomic and genomic characterization uncovers novel biology.</title>
        <authorList>
            <person name="Wiegand S."/>
            <person name="Jogler M."/>
            <person name="Boedeker C."/>
            <person name="Pinto D."/>
            <person name="Vollmers J."/>
            <person name="Rivas-Marin E."/>
            <person name="Kohn T."/>
            <person name="Peeters S.H."/>
            <person name="Heuer A."/>
            <person name="Rast P."/>
            <person name="Oberbeckmann S."/>
            <person name="Bunk B."/>
            <person name="Jeske O."/>
            <person name="Meyerdierks A."/>
            <person name="Storesund J.E."/>
            <person name="Kallscheuer N."/>
            <person name="Luecker S."/>
            <person name="Lage O.M."/>
            <person name="Pohl T."/>
            <person name="Merkel B.J."/>
            <person name="Hornburger P."/>
            <person name="Mueller R.-W."/>
            <person name="Bruemmer F."/>
            <person name="Labrenz M."/>
            <person name="Spormann A.M."/>
            <person name="Op den Camp H."/>
            <person name="Overmann J."/>
            <person name="Amann R."/>
            <person name="Jetten M.S.M."/>
            <person name="Mascher T."/>
            <person name="Medema M.H."/>
            <person name="Devos D.P."/>
            <person name="Kaster A.-K."/>
            <person name="Ovreas L."/>
            <person name="Rohde M."/>
            <person name="Galperin M.Y."/>
            <person name="Jogler C."/>
        </authorList>
    </citation>
    <scope>NUCLEOTIDE SEQUENCE [LARGE SCALE GENOMIC DNA]</scope>
    <source>
        <strain evidence="9 10">UC8</strain>
    </source>
</reference>
<comment type="miscellaneous">
    <text evidence="8">The reaction proceeds by a bi uni uni bi ping pong mechanism.</text>
</comment>
<dbReference type="Gene3D" id="3.30.1300.10">
    <property type="entry name" value="Pantoate-beta-alanine ligase, C-terminal domain"/>
    <property type="match status" value="1"/>
</dbReference>
<dbReference type="InterPro" id="IPR042176">
    <property type="entry name" value="Pantoate_ligase_C"/>
</dbReference>
<comment type="function">
    <text evidence="8">Catalyzes the condensation of pantoate with beta-alanine in an ATP-dependent reaction via a pantoyl-adenylate intermediate.</text>
</comment>
<accession>A0A5B9R3W8</accession>
<evidence type="ECO:0000256" key="5">
    <source>
        <dbReference type="ARBA" id="ARBA00022741"/>
    </source>
</evidence>
<dbReference type="AlphaFoldDB" id="A0A5B9R3W8"/>
<dbReference type="GO" id="GO:0015940">
    <property type="term" value="P:pantothenate biosynthetic process"/>
    <property type="evidence" value="ECO:0007669"/>
    <property type="project" value="UniProtKB-UniRule"/>
</dbReference>
<keyword evidence="8" id="KW-0963">Cytoplasm</keyword>
<feature type="binding site" evidence="8">
    <location>
        <position position="61"/>
    </location>
    <ligand>
        <name>beta-alanine</name>
        <dbReference type="ChEBI" id="CHEBI:57966"/>
    </ligand>
</feature>
<dbReference type="SUPFAM" id="SSF52374">
    <property type="entry name" value="Nucleotidylyl transferase"/>
    <property type="match status" value="1"/>
</dbReference>
<dbReference type="Pfam" id="PF02569">
    <property type="entry name" value="Pantoate_ligase"/>
    <property type="match status" value="1"/>
</dbReference>
<dbReference type="EMBL" id="CP042914">
    <property type="protein sequence ID" value="QEG40993.1"/>
    <property type="molecule type" value="Genomic_DNA"/>
</dbReference>
<feature type="active site" description="Proton donor" evidence="8">
    <location>
        <position position="37"/>
    </location>
</feature>
<keyword evidence="6 8" id="KW-0067">ATP-binding</keyword>
<keyword evidence="10" id="KW-1185">Reference proteome</keyword>
<dbReference type="NCBIfam" id="TIGR00018">
    <property type="entry name" value="panC"/>
    <property type="match status" value="1"/>
</dbReference>
<evidence type="ECO:0000256" key="4">
    <source>
        <dbReference type="ARBA" id="ARBA00022655"/>
    </source>
</evidence>
<evidence type="ECO:0000256" key="7">
    <source>
        <dbReference type="ARBA" id="ARBA00048258"/>
    </source>
</evidence>
<dbReference type="Gene3D" id="3.40.50.620">
    <property type="entry name" value="HUPs"/>
    <property type="match status" value="1"/>
</dbReference>
<feature type="binding site" evidence="8">
    <location>
        <position position="61"/>
    </location>
    <ligand>
        <name>(R)-pantoate</name>
        <dbReference type="ChEBI" id="CHEBI:15980"/>
    </ligand>
</feature>
<gene>
    <name evidence="8 9" type="primary">panC</name>
    <name evidence="9" type="ORF">UC8_30110</name>
</gene>
<dbReference type="GO" id="GO:0005829">
    <property type="term" value="C:cytosol"/>
    <property type="evidence" value="ECO:0007669"/>
    <property type="project" value="TreeGrafter"/>
</dbReference>
<comment type="pathway">
    <text evidence="1 8">Cofactor biosynthesis; (R)-pantothenate biosynthesis; (R)-pantothenate from (R)-pantoate and beta-alanine: step 1/1.</text>
</comment>
<feature type="binding site" evidence="8">
    <location>
        <position position="176"/>
    </location>
    <ligand>
        <name>ATP</name>
        <dbReference type="ChEBI" id="CHEBI:30616"/>
    </ligand>
</feature>
<feature type="binding site" evidence="8">
    <location>
        <begin position="30"/>
        <end position="37"/>
    </location>
    <ligand>
        <name>ATP</name>
        <dbReference type="ChEBI" id="CHEBI:30616"/>
    </ligand>
</feature>
<dbReference type="OrthoDB" id="9773087at2"/>